<accession>A0A8H7ARM4</accession>
<feature type="transmembrane region" description="Helical" evidence="2">
    <location>
        <begin position="20"/>
        <end position="43"/>
    </location>
</feature>
<dbReference type="OrthoDB" id="10332497at2759"/>
<evidence type="ECO:0000313" key="3">
    <source>
        <dbReference type="EMBL" id="KAF7514215.1"/>
    </source>
</evidence>
<proteinExistence type="predicted"/>
<dbReference type="EMBL" id="JAACFV010000002">
    <property type="protein sequence ID" value="KAF7514215.1"/>
    <property type="molecule type" value="Genomic_DNA"/>
</dbReference>
<name>A0A8H7ARM4_9EURO</name>
<dbReference type="AlphaFoldDB" id="A0A8H7ARM4"/>
<keyword evidence="4" id="KW-1185">Reference proteome</keyword>
<gene>
    <name evidence="3" type="ORF">GJ744_004540</name>
</gene>
<keyword evidence="2" id="KW-1133">Transmembrane helix</keyword>
<comment type="caution">
    <text evidence="3">The sequence shown here is derived from an EMBL/GenBank/DDBJ whole genome shotgun (WGS) entry which is preliminary data.</text>
</comment>
<reference evidence="3" key="1">
    <citation type="submission" date="2020-02" db="EMBL/GenBank/DDBJ databases">
        <authorList>
            <person name="Palmer J.M."/>
        </authorList>
    </citation>
    <scope>NUCLEOTIDE SEQUENCE</scope>
    <source>
        <strain evidence="3">EPUS1.4</strain>
        <tissue evidence="3">Thallus</tissue>
    </source>
</reference>
<evidence type="ECO:0000256" key="1">
    <source>
        <dbReference type="SAM" id="MobiDB-lite"/>
    </source>
</evidence>
<keyword evidence="2" id="KW-0472">Membrane</keyword>
<protein>
    <submittedName>
        <fullName evidence="3">Uncharacterized protein</fullName>
    </submittedName>
</protein>
<evidence type="ECO:0000256" key="2">
    <source>
        <dbReference type="SAM" id="Phobius"/>
    </source>
</evidence>
<keyword evidence="2" id="KW-0812">Transmembrane</keyword>
<sequence length="137" mass="15894">MNGHFKQKKMTELRWTHEFWLALIVVCDILGTILLICVLNICVEHYWLWQRRRNRRYGEVLGADLELGLDLQNNVEYYEMQDRWVRKPKEGGKGEWEDGSEGSSHSSTLPYFRSTDSRGGGSRSTPPPEYASRAGTE</sequence>
<evidence type="ECO:0000313" key="4">
    <source>
        <dbReference type="Proteomes" id="UP000606974"/>
    </source>
</evidence>
<feature type="region of interest" description="Disordered" evidence="1">
    <location>
        <begin position="88"/>
        <end position="137"/>
    </location>
</feature>
<organism evidence="3 4">
    <name type="scientific">Endocarpon pusillum</name>
    <dbReference type="NCBI Taxonomy" id="364733"/>
    <lineage>
        <taxon>Eukaryota</taxon>
        <taxon>Fungi</taxon>
        <taxon>Dikarya</taxon>
        <taxon>Ascomycota</taxon>
        <taxon>Pezizomycotina</taxon>
        <taxon>Eurotiomycetes</taxon>
        <taxon>Chaetothyriomycetidae</taxon>
        <taxon>Verrucariales</taxon>
        <taxon>Verrucariaceae</taxon>
        <taxon>Endocarpon</taxon>
    </lineage>
</organism>
<dbReference type="Proteomes" id="UP000606974">
    <property type="component" value="Unassembled WGS sequence"/>
</dbReference>